<dbReference type="STRING" id="60517.A0A0R3VXB7"/>
<reference evidence="10" key="1">
    <citation type="submission" date="2017-02" db="UniProtKB">
        <authorList>
            <consortium name="WormBaseParasite"/>
        </authorList>
    </citation>
    <scope>IDENTIFICATION</scope>
</reference>
<gene>
    <name evidence="8" type="ORF">TASK_LOCUS2062</name>
</gene>
<evidence type="ECO:0000313" key="10">
    <source>
        <dbReference type="WBParaSite" id="TASK_0000206101-mRNA-1"/>
    </source>
</evidence>
<evidence type="ECO:0000256" key="1">
    <source>
        <dbReference type="ARBA" id="ARBA00004141"/>
    </source>
</evidence>
<dbReference type="Pfam" id="PF00005">
    <property type="entry name" value="ABC_tran"/>
    <property type="match status" value="1"/>
</dbReference>
<dbReference type="SUPFAM" id="SSF52540">
    <property type="entry name" value="P-loop containing nucleoside triphosphate hydrolases"/>
    <property type="match status" value="1"/>
</dbReference>
<feature type="transmembrane region" description="Helical" evidence="6">
    <location>
        <begin position="83"/>
        <end position="106"/>
    </location>
</feature>
<dbReference type="InterPro" id="IPR036640">
    <property type="entry name" value="ABC1_TM_sf"/>
</dbReference>
<evidence type="ECO:0000256" key="6">
    <source>
        <dbReference type="SAM" id="Phobius"/>
    </source>
</evidence>
<reference evidence="8 9" key="2">
    <citation type="submission" date="2018-11" db="EMBL/GenBank/DDBJ databases">
        <authorList>
            <consortium name="Pathogen Informatics"/>
        </authorList>
    </citation>
    <scope>NUCLEOTIDE SEQUENCE [LARGE SCALE GENOMIC DNA]</scope>
</reference>
<accession>A0A0R3VXB7</accession>
<dbReference type="GO" id="GO:0090374">
    <property type="term" value="P:oligopeptide export from mitochondrion"/>
    <property type="evidence" value="ECO:0007669"/>
    <property type="project" value="TreeGrafter"/>
</dbReference>
<dbReference type="InterPro" id="IPR003439">
    <property type="entry name" value="ABC_transporter-like_ATP-bd"/>
</dbReference>
<dbReference type="PROSITE" id="PS50929">
    <property type="entry name" value="ABC_TM1F"/>
    <property type="match status" value="1"/>
</dbReference>
<keyword evidence="9" id="KW-1185">Reference proteome</keyword>
<evidence type="ECO:0000259" key="7">
    <source>
        <dbReference type="PROSITE" id="PS50929"/>
    </source>
</evidence>
<dbReference type="GO" id="GO:0005743">
    <property type="term" value="C:mitochondrial inner membrane"/>
    <property type="evidence" value="ECO:0007669"/>
    <property type="project" value="TreeGrafter"/>
</dbReference>
<evidence type="ECO:0000256" key="2">
    <source>
        <dbReference type="ARBA" id="ARBA00022692"/>
    </source>
</evidence>
<feature type="region of interest" description="Disordered" evidence="5">
    <location>
        <begin position="1"/>
        <end position="22"/>
    </location>
</feature>
<evidence type="ECO:0000313" key="9">
    <source>
        <dbReference type="Proteomes" id="UP000282613"/>
    </source>
</evidence>
<evidence type="ECO:0000256" key="3">
    <source>
        <dbReference type="ARBA" id="ARBA00022989"/>
    </source>
</evidence>
<proteinExistence type="predicted"/>
<dbReference type="AlphaFoldDB" id="A0A0R3VXB7"/>
<feature type="domain" description="ABC transmembrane type-1" evidence="7">
    <location>
        <begin position="86"/>
        <end position="370"/>
    </location>
</feature>
<dbReference type="OrthoDB" id="6500128at2759"/>
<evidence type="ECO:0000313" key="8">
    <source>
        <dbReference type="EMBL" id="VDK24245.1"/>
    </source>
</evidence>
<protein>
    <submittedName>
        <fullName evidence="10">ABC transmembrane type-1 domain-containing protein</fullName>
    </submittedName>
</protein>
<name>A0A0R3VXB7_TAEAS</name>
<keyword evidence="3 6" id="KW-1133">Transmembrane helix</keyword>
<dbReference type="Gene3D" id="3.40.50.300">
    <property type="entry name" value="P-loop containing nucleotide triphosphate hydrolases"/>
    <property type="match status" value="2"/>
</dbReference>
<feature type="transmembrane region" description="Helical" evidence="6">
    <location>
        <begin position="207"/>
        <end position="226"/>
    </location>
</feature>
<keyword evidence="4 6" id="KW-0472">Membrane</keyword>
<comment type="subcellular location">
    <subcellularLocation>
        <location evidence="1">Membrane</location>
        <topology evidence="1">Multi-pass membrane protein</topology>
    </subcellularLocation>
</comment>
<organism evidence="10">
    <name type="scientific">Taenia asiatica</name>
    <name type="common">Asian tapeworm</name>
    <dbReference type="NCBI Taxonomy" id="60517"/>
    <lineage>
        <taxon>Eukaryota</taxon>
        <taxon>Metazoa</taxon>
        <taxon>Spiralia</taxon>
        <taxon>Lophotrochozoa</taxon>
        <taxon>Platyhelminthes</taxon>
        <taxon>Cestoda</taxon>
        <taxon>Eucestoda</taxon>
        <taxon>Cyclophyllidea</taxon>
        <taxon>Taeniidae</taxon>
        <taxon>Taenia</taxon>
    </lineage>
</organism>
<dbReference type="GO" id="GO:0005524">
    <property type="term" value="F:ATP binding"/>
    <property type="evidence" value="ECO:0007669"/>
    <property type="project" value="InterPro"/>
</dbReference>
<dbReference type="PANTHER" id="PTHR43394:SF18">
    <property type="entry name" value="ABC TRANSPORTER B FAMILY MEMBER 11-LIKE"/>
    <property type="match status" value="1"/>
</dbReference>
<feature type="compositionally biased region" description="Acidic residues" evidence="5">
    <location>
        <begin position="1"/>
        <end position="21"/>
    </location>
</feature>
<dbReference type="InterPro" id="IPR011527">
    <property type="entry name" value="ABC1_TM_dom"/>
</dbReference>
<evidence type="ECO:0000256" key="5">
    <source>
        <dbReference type="SAM" id="MobiDB-lite"/>
    </source>
</evidence>
<dbReference type="Gene3D" id="1.20.1560.10">
    <property type="entry name" value="ABC transporter type 1, transmembrane domain"/>
    <property type="match status" value="2"/>
</dbReference>
<dbReference type="GO" id="GO:0015421">
    <property type="term" value="F:ABC-type oligopeptide transporter activity"/>
    <property type="evidence" value="ECO:0007669"/>
    <property type="project" value="TreeGrafter"/>
</dbReference>
<dbReference type="CDD" id="cd18578">
    <property type="entry name" value="ABC_6TM_Pgp_ABCB1_D2_like"/>
    <property type="match status" value="1"/>
</dbReference>
<dbReference type="InterPro" id="IPR027417">
    <property type="entry name" value="P-loop_NTPase"/>
</dbReference>
<dbReference type="InterPro" id="IPR039421">
    <property type="entry name" value="Type_1_exporter"/>
</dbReference>
<dbReference type="Proteomes" id="UP000282613">
    <property type="component" value="Unassembled WGS sequence"/>
</dbReference>
<dbReference type="GO" id="GO:0016887">
    <property type="term" value="F:ATP hydrolysis activity"/>
    <property type="evidence" value="ECO:0007669"/>
    <property type="project" value="InterPro"/>
</dbReference>
<keyword evidence="2 6" id="KW-0812">Transmembrane</keyword>
<sequence length="497" mass="54880">LKEKDDESDSDDDDAGDDDNIENIIRAAQQDQEKGDHKALDEDSDVEGKTVVSSLSESIDEFILRKKPNTFLEVLRLNAPEKWFIFLGCITSVLIGGTQAAFVIVYTEMYDIFFVNNSQTRLDRTSAICGGLGGLAALRLICYTLNGYAFGVAGGRLTTRCRIRLFETILKQEVGWFDKPDNQPGALTGRLAADVPMLQNMTSRRMASMLETFVLIVASLFIAFFFSWQITLVSLAYFPILVIAGAFEMQTWSAEVTRKSVKGASLAQEVFSASKTVSALQAEEYFADKYASQALLSQSQILKGVARYALVNAIANSLMSFEFSGVFYLGGILLERGDITILQLWRSYSAISFAASSLGYAASFAPDAKKASKAAKAIFEIIHRHPHLQPDHGDFPDRSFTGNIVFNNVRFRYPARKKIPVLKGFTFKVPPGTSVALVGQSGCGKSTVLQLVQRFYDPSNTDFTEGIIFDGVNTRTLAPNWIRRQIGVVSQEPNLLD</sequence>
<dbReference type="PANTHER" id="PTHR43394">
    <property type="entry name" value="ATP-DEPENDENT PERMEASE MDL1, MITOCHONDRIAL"/>
    <property type="match status" value="1"/>
</dbReference>
<evidence type="ECO:0000256" key="4">
    <source>
        <dbReference type="ARBA" id="ARBA00023136"/>
    </source>
</evidence>
<dbReference type="SUPFAM" id="SSF90123">
    <property type="entry name" value="ABC transporter transmembrane region"/>
    <property type="match status" value="1"/>
</dbReference>
<dbReference type="Pfam" id="PF00664">
    <property type="entry name" value="ABC_membrane"/>
    <property type="match status" value="1"/>
</dbReference>
<dbReference type="EMBL" id="UYRS01000935">
    <property type="protein sequence ID" value="VDK24245.1"/>
    <property type="molecule type" value="Genomic_DNA"/>
</dbReference>
<dbReference type="WBParaSite" id="TASK_0000206101-mRNA-1">
    <property type="protein sequence ID" value="TASK_0000206101-mRNA-1"/>
    <property type="gene ID" value="TASK_0000206101"/>
</dbReference>